<dbReference type="InterPro" id="IPR036397">
    <property type="entry name" value="RNaseH_sf"/>
</dbReference>
<name>A0ABT6R2G2_9BACL</name>
<dbReference type="PANTHER" id="PTHR46889:SF4">
    <property type="entry name" value="TRANSPOSASE INSO FOR INSERTION SEQUENCE ELEMENT IS911B-RELATED"/>
    <property type="match status" value="1"/>
</dbReference>
<evidence type="ECO:0000313" key="4">
    <source>
        <dbReference type="EMBL" id="MDI3235033.1"/>
    </source>
</evidence>
<evidence type="ECO:0000259" key="3">
    <source>
        <dbReference type="PROSITE" id="PS50994"/>
    </source>
</evidence>
<proteinExistence type="predicted"/>
<dbReference type="PANTHER" id="PTHR46889">
    <property type="entry name" value="TRANSPOSASE INSF FOR INSERTION SEQUENCE IS3B-RELATED"/>
    <property type="match status" value="1"/>
</dbReference>
<dbReference type="RefSeq" id="WP_282356176.1">
    <property type="nucleotide sequence ID" value="NZ_JASBQV010000011.1"/>
</dbReference>
<dbReference type="Proteomes" id="UP001243286">
    <property type="component" value="Unassembled WGS sequence"/>
</dbReference>
<dbReference type="InterPro" id="IPR055247">
    <property type="entry name" value="InsJ-like_HTH"/>
</dbReference>
<dbReference type="Gene3D" id="3.30.420.10">
    <property type="entry name" value="Ribonuclease H-like superfamily/Ribonuclease H"/>
    <property type="match status" value="1"/>
</dbReference>
<dbReference type="InterPro" id="IPR009057">
    <property type="entry name" value="Homeodomain-like_sf"/>
</dbReference>
<dbReference type="InterPro" id="IPR002514">
    <property type="entry name" value="Transposase_8"/>
</dbReference>
<dbReference type="InterPro" id="IPR036388">
    <property type="entry name" value="WH-like_DNA-bd_sf"/>
</dbReference>
<evidence type="ECO:0000256" key="1">
    <source>
        <dbReference type="ARBA" id="ARBA00002286"/>
    </source>
</evidence>
<feature type="coiled-coil region" evidence="2">
    <location>
        <begin position="172"/>
        <end position="218"/>
    </location>
</feature>
<dbReference type="Pfam" id="PF01527">
    <property type="entry name" value="HTH_Tnp_1"/>
    <property type="match status" value="1"/>
</dbReference>
<accession>A0ABT6R2G2</accession>
<protein>
    <submittedName>
        <fullName evidence="4">IS3 family transposase</fullName>
    </submittedName>
</protein>
<dbReference type="NCBIfam" id="NF033516">
    <property type="entry name" value="transpos_IS3"/>
    <property type="match status" value="1"/>
</dbReference>
<evidence type="ECO:0000256" key="2">
    <source>
        <dbReference type="SAM" id="Coils"/>
    </source>
</evidence>
<dbReference type="InterPro" id="IPR050900">
    <property type="entry name" value="Transposase_IS3/IS150/IS904"/>
</dbReference>
<feature type="domain" description="Integrase catalytic" evidence="3">
    <location>
        <begin position="361"/>
        <end position="524"/>
    </location>
</feature>
<comment type="caution">
    <text evidence="4">The sequence shown here is derived from an EMBL/GenBank/DDBJ whole genome shotgun (WGS) entry which is preliminary data.</text>
</comment>
<dbReference type="SUPFAM" id="SSF48295">
    <property type="entry name" value="TrpR-like"/>
    <property type="match status" value="2"/>
</dbReference>
<dbReference type="InterPro" id="IPR025948">
    <property type="entry name" value="HTH-like_dom"/>
</dbReference>
<dbReference type="PROSITE" id="PS50994">
    <property type="entry name" value="INTEGRASE"/>
    <property type="match status" value="1"/>
</dbReference>
<dbReference type="Gene3D" id="1.10.10.10">
    <property type="entry name" value="Winged helix-like DNA-binding domain superfamily/Winged helix DNA-binding domain"/>
    <property type="match status" value="2"/>
</dbReference>
<dbReference type="Pfam" id="PF00665">
    <property type="entry name" value="rve"/>
    <property type="match status" value="1"/>
</dbReference>
<organism evidence="4 5">
    <name type="scientific">Exiguobacterium antarcticum</name>
    <dbReference type="NCBI Taxonomy" id="132920"/>
    <lineage>
        <taxon>Bacteria</taxon>
        <taxon>Bacillati</taxon>
        <taxon>Bacillota</taxon>
        <taxon>Bacilli</taxon>
        <taxon>Bacillales</taxon>
        <taxon>Bacillales Family XII. Incertae Sedis</taxon>
        <taxon>Exiguobacterium</taxon>
    </lineage>
</organism>
<gene>
    <name evidence="4" type="ORF">QK289_08455</name>
</gene>
<dbReference type="Pfam" id="PF13276">
    <property type="entry name" value="HTH_21"/>
    <property type="match status" value="1"/>
</dbReference>
<dbReference type="Pfam" id="PF13518">
    <property type="entry name" value="HTH_28"/>
    <property type="match status" value="1"/>
</dbReference>
<dbReference type="InterPro" id="IPR001584">
    <property type="entry name" value="Integrase_cat-core"/>
</dbReference>
<dbReference type="InterPro" id="IPR010921">
    <property type="entry name" value="Trp_repressor/repl_initiator"/>
</dbReference>
<evidence type="ECO:0000313" key="5">
    <source>
        <dbReference type="Proteomes" id="UP001243286"/>
    </source>
</evidence>
<dbReference type="Pfam" id="PF13333">
    <property type="entry name" value="rve_2"/>
    <property type="match status" value="1"/>
</dbReference>
<dbReference type="SUPFAM" id="SSF46689">
    <property type="entry name" value="Homeodomain-like"/>
    <property type="match status" value="1"/>
</dbReference>
<keyword evidence="5" id="KW-1185">Reference proteome</keyword>
<dbReference type="InterPro" id="IPR012337">
    <property type="entry name" value="RNaseH-like_sf"/>
</dbReference>
<dbReference type="InterPro" id="IPR048020">
    <property type="entry name" value="Transpos_IS3"/>
</dbReference>
<sequence>MTRTKHSVEQKLEALRMLASNKYTVQEVCKTHRVSRSTLERWKARLHSGGVASFEESSSLKIYTKELKQAAVRDYLEHGFTALEVLSKYQISSTSVFYGWIKKYTSHSELKDSRKEAVKAMTKGRQTTLEERIEIIEYCLQNGRNYKQTSVIFDVAYHQVYGWMKKYDVDGMEGLEDRRGRTKQEEELTEAERLTRRLQQMEREIERLRIENLFLKKLKGDREEELISQIRLQRRYVAIYELAIEEASSIVLLCEIAQVSRAAYYKWLNRTVSVRERENQTLLEDIRVLYDQVRGIYGYRRITMTINRRRREDNLPVYNEKRIHRLMRIHDIKSIIRQKRKGHKKSTPQHTAENLMNRDFSASRRDEKWCTDITEFKYGVGKKAYLSAIIDLYDGSIVSYRIGKSNNSILVFQTLIPAITQLPPGAIPMIHSDRGNQYTSRGFKTMIEDANLTHSMSRVGRCLDNAPIESFWGTLKSEMYYLRDFQAYEELKLYIEAYIYFYNNERFQKRLNGLSPIEFRTKAA</sequence>
<comment type="function">
    <text evidence="1">Involved in the transposition of the insertion sequence.</text>
</comment>
<dbReference type="EMBL" id="JASBQV010000011">
    <property type="protein sequence ID" value="MDI3235033.1"/>
    <property type="molecule type" value="Genomic_DNA"/>
</dbReference>
<keyword evidence="2" id="KW-0175">Coiled coil</keyword>
<reference evidence="4 5" key="1">
    <citation type="submission" date="2023-04" db="EMBL/GenBank/DDBJ databases">
        <title>Antarctic isolates genomes.</title>
        <authorList>
            <person name="Dimov S.G."/>
        </authorList>
    </citation>
    <scope>NUCLEOTIDE SEQUENCE [LARGE SCALE GENOMIC DNA]</scope>
    <source>
        <strain evidence="4 5">AL19</strain>
    </source>
</reference>
<dbReference type="SUPFAM" id="SSF53098">
    <property type="entry name" value="Ribonuclease H-like"/>
    <property type="match status" value="1"/>
</dbReference>